<reference evidence="10 11" key="1">
    <citation type="submission" date="2018-08" db="EMBL/GenBank/DDBJ databases">
        <title>A genome reference for cultivated species of the human gut microbiota.</title>
        <authorList>
            <person name="Zou Y."/>
            <person name="Xue W."/>
            <person name="Luo G."/>
        </authorList>
    </citation>
    <scope>NUCLEOTIDE SEQUENCE [LARGE SCALE GENOMIC DNA]</scope>
    <source>
        <strain evidence="10 11">AF24-2</strain>
    </source>
</reference>
<dbReference type="InterPro" id="IPR050535">
    <property type="entry name" value="DNA_Repair-Maintenance_Comp"/>
</dbReference>
<dbReference type="Gene3D" id="3.60.21.10">
    <property type="match status" value="1"/>
</dbReference>
<keyword evidence="7" id="KW-0255">Endonuclease</keyword>
<evidence type="ECO:0000256" key="3">
    <source>
        <dbReference type="ARBA" id="ARBA00013365"/>
    </source>
</evidence>
<keyword evidence="7" id="KW-0235">DNA replication</keyword>
<evidence type="ECO:0000259" key="8">
    <source>
        <dbReference type="Pfam" id="PF00149"/>
    </source>
</evidence>
<evidence type="ECO:0000256" key="2">
    <source>
        <dbReference type="ARBA" id="ARBA00011322"/>
    </source>
</evidence>
<dbReference type="CDD" id="cd00840">
    <property type="entry name" value="MPP_Mre11_N"/>
    <property type="match status" value="1"/>
</dbReference>
<comment type="subunit">
    <text evidence="2 7">Heterodimer of SbcC and SbcD.</text>
</comment>
<dbReference type="InterPro" id="IPR041796">
    <property type="entry name" value="Mre11_N"/>
</dbReference>
<organism evidence="10 11">
    <name type="scientific">Phocaeicola coprocola</name>
    <dbReference type="NCBI Taxonomy" id="310298"/>
    <lineage>
        <taxon>Bacteria</taxon>
        <taxon>Pseudomonadati</taxon>
        <taxon>Bacteroidota</taxon>
        <taxon>Bacteroidia</taxon>
        <taxon>Bacteroidales</taxon>
        <taxon>Bacteroidaceae</taxon>
        <taxon>Phocaeicola</taxon>
    </lineage>
</organism>
<dbReference type="GO" id="GO:0004519">
    <property type="term" value="F:endonuclease activity"/>
    <property type="evidence" value="ECO:0007669"/>
    <property type="project" value="UniProtKB-KW"/>
</dbReference>
<dbReference type="InterPro" id="IPR029052">
    <property type="entry name" value="Metallo-depent_PP-like"/>
</dbReference>
<dbReference type="RefSeq" id="WP_118483227.1">
    <property type="nucleotide sequence ID" value="NZ_QRUU01000008.1"/>
</dbReference>
<keyword evidence="7" id="KW-0233">DNA recombination</keyword>
<dbReference type="SUPFAM" id="SSF56300">
    <property type="entry name" value="Metallo-dependent phosphatases"/>
    <property type="match status" value="1"/>
</dbReference>
<feature type="domain" description="Nuclease SbcCD subunit D C-terminal" evidence="9">
    <location>
        <begin position="284"/>
        <end position="391"/>
    </location>
</feature>
<dbReference type="Proteomes" id="UP000285864">
    <property type="component" value="Unassembled WGS sequence"/>
</dbReference>
<comment type="function">
    <text evidence="7">SbcCD cleaves DNA hairpin structures. These structures can inhibit DNA replication and are intermediates in certain DNA recombination reactions. The complex acts as a 3'-&gt;5' double strand exonuclease that can open hairpins. It also has a 5' single-strand endonuclease activity.</text>
</comment>
<evidence type="ECO:0000256" key="7">
    <source>
        <dbReference type="RuleBase" id="RU363069"/>
    </source>
</evidence>
<keyword evidence="11" id="KW-1185">Reference proteome</keyword>
<evidence type="ECO:0000256" key="5">
    <source>
        <dbReference type="ARBA" id="ARBA00022801"/>
    </source>
</evidence>
<comment type="caution">
    <text evidence="10">The sequence shown here is derived from an EMBL/GenBank/DDBJ whole genome shotgun (WGS) entry which is preliminary data.</text>
</comment>
<comment type="similarity">
    <text evidence="1 7">Belongs to the SbcD family.</text>
</comment>
<keyword evidence="5 7" id="KW-0378">Hydrolase</keyword>
<evidence type="ECO:0000256" key="4">
    <source>
        <dbReference type="ARBA" id="ARBA00022722"/>
    </source>
</evidence>
<evidence type="ECO:0000313" key="11">
    <source>
        <dbReference type="Proteomes" id="UP000285864"/>
    </source>
</evidence>
<dbReference type="GO" id="GO:0008408">
    <property type="term" value="F:3'-5' exonuclease activity"/>
    <property type="evidence" value="ECO:0007669"/>
    <property type="project" value="InterPro"/>
</dbReference>
<dbReference type="Pfam" id="PF00149">
    <property type="entry name" value="Metallophos"/>
    <property type="match status" value="1"/>
</dbReference>
<name>A0A412GVZ8_9BACT</name>
<keyword evidence="4 7" id="KW-0540">Nuclease</keyword>
<evidence type="ECO:0000313" key="10">
    <source>
        <dbReference type="EMBL" id="RGR99046.1"/>
    </source>
</evidence>
<accession>A0A412GVZ8</accession>
<dbReference type="PANTHER" id="PTHR30337">
    <property type="entry name" value="COMPONENT OF ATP-DEPENDENT DSDNA EXONUCLEASE"/>
    <property type="match status" value="1"/>
</dbReference>
<evidence type="ECO:0000256" key="1">
    <source>
        <dbReference type="ARBA" id="ARBA00010555"/>
    </source>
</evidence>
<protein>
    <recommendedName>
        <fullName evidence="3 7">Nuclease SbcCD subunit D</fullName>
    </recommendedName>
</protein>
<dbReference type="NCBIfam" id="TIGR00619">
    <property type="entry name" value="sbcd"/>
    <property type="match status" value="1"/>
</dbReference>
<dbReference type="AlphaFoldDB" id="A0A412GVZ8"/>
<keyword evidence="6 7" id="KW-0269">Exonuclease</keyword>
<feature type="domain" description="Calcineurin-like phosphoesterase" evidence="8">
    <location>
        <begin position="2"/>
        <end position="231"/>
    </location>
</feature>
<dbReference type="PANTHER" id="PTHR30337:SF0">
    <property type="entry name" value="NUCLEASE SBCCD SUBUNIT D"/>
    <property type="match status" value="1"/>
</dbReference>
<dbReference type="InterPro" id="IPR026843">
    <property type="entry name" value="SbcD_C"/>
</dbReference>
<dbReference type="GO" id="GO:0006260">
    <property type="term" value="P:DNA replication"/>
    <property type="evidence" value="ECO:0007669"/>
    <property type="project" value="UniProtKB-KW"/>
</dbReference>
<dbReference type="EMBL" id="QRUU01000008">
    <property type="protein sequence ID" value="RGR99046.1"/>
    <property type="molecule type" value="Genomic_DNA"/>
</dbReference>
<sequence>MIKILATSDWHLGNTFHGFDRQEEHADFLRWLLGAVEQKNPDALLVSGDIFDSSNPSAASQELYYSFLDTLTQRFPQLQTIIIAGNHDSAARLEAPRLMLERHRVYVRGLIRGQEEGNFLPDDLLLPVCSAAHPEERAWVLAVPYLRDGDFTRGMSYGEGVGEFLRRAVEAANLRRDRSREALILMAHLYATGSEIAENSSERIVIGGSEMVSLDEIDESVTLALLGHLHRNQKVNGRENWLYPGSALPMSFAEKGYRHGAVYYEIEDGRLNGVSEFLDYPLQHPLVSVPPKPLPLTEVLDLLRALPDKDKMSEEEPVPYLEVNVLLDAPVAGINKQVEDVLQSKNVRLCRTVIAYRVQQSAGDGEVVLESVDDLLTLDPIEVIRKSYQNKFRCEMRDELVELARRAVEAARREGGNE</sequence>
<dbReference type="InterPro" id="IPR004593">
    <property type="entry name" value="SbcD"/>
</dbReference>
<dbReference type="InterPro" id="IPR004843">
    <property type="entry name" value="Calcineurin-like_PHP"/>
</dbReference>
<evidence type="ECO:0000259" key="9">
    <source>
        <dbReference type="Pfam" id="PF12320"/>
    </source>
</evidence>
<dbReference type="GO" id="GO:0006310">
    <property type="term" value="P:DNA recombination"/>
    <property type="evidence" value="ECO:0007669"/>
    <property type="project" value="UniProtKB-KW"/>
</dbReference>
<gene>
    <name evidence="7" type="primary">sbcD</name>
    <name evidence="10" type="ORF">DWY20_03065</name>
</gene>
<evidence type="ECO:0000256" key="6">
    <source>
        <dbReference type="ARBA" id="ARBA00022839"/>
    </source>
</evidence>
<proteinExistence type="inferred from homology"/>
<dbReference type="Pfam" id="PF12320">
    <property type="entry name" value="SbcD_C"/>
    <property type="match status" value="1"/>
</dbReference>